<dbReference type="GO" id="GO:0016787">
    <property type="term" value="F:hydrolase activity"/>
    <property type="evidence" value="ECO:0007669"/>
    <property type="project" value="UniProtKB-KW"/>
</dbReference>
<evidence type="ECO:0000256" key="1">
    <source>
        <dbReference type="SAM" id="MobiDB-lite"/>
    </source>
</evidence>
<keyword evidence="2" id="KW-0812">Transmembrane</keyword>
<protein>
    <submittedName>
        <fullName evidence="4">Alpha/beta hydrolase fold</fullName>
    </submittedName>
</protein>
<feature type="region of interest" description="Disordered" evidence="1">
    <location>
        <begin position="1"/>
        <end position="20"/>
    </location>
</feature>
<keyword evidence="2" id="KW-1133">Transmembrane helix</keyword>
<gene>
    <name evidence="4" type="ordered locus">RPE_0830</name>
</gene>
<feature type="compositionally biased region" description="Basic residues" evidence="1">
    <location>
        <begin position="7"/>
        <end position="20"/>
    </location>
</feature>
<dbReference type="PANTHER" id="PTHR43433">
    <property type="entry name" value="HYDROLASE, ALPHA/BETA FOLD FAMILY PROTEIN"/>
    <property type="match status" value="1"/>
</dbReference>
<dbReference type="HOGENOM" id="CLU_020336_50_1_5"/>
<dbReference type="InterPro" id="IPR000073">
    <property type="entry name" value="AB_hydrolase_1"/>
</dbReference>
<organism evidence="4">
    <name type="scientific">Rhodopseudomonas palustris (strain BisA53)</name>
    <dbReference type="NCBI Taxonomy" id="316055"/>
    <lineage>
        <taxon>Bacteria</taxon>
        <taxon>Pseudomonadati</taxon>
        <taxon>Pseudomonadota</taxon>
        <taxon>Alphaproteobacteria</taxon>
        <taxon>Hyphomicrobiales</taxon>
        <taxon>Nitrobacteraceae</taxon>
        <taxon>Rhodopseudomonas</taxon>
    </lineage>
</organism>
<dbReference type="PRINTS" id="PR00111">
    <property type="entry name" value="ABHYDROLASE"/>
</dbReference>
<reference evidence="4" key="1">
    <citation type="submission" date="2006-09" db="EMBL/GenBank/DDBJ databases">
        <title>Complete sequence of Rhodopseudomonas palustris BisA53.</title>
        <authorList>
            <consortium name="US DOE Joint Genome Institute"/>
            <person name="Copeland A."/>
            <person name="Lucas S."/>
            <person name="Lapidus A."/>
            <person name="Barry K."/>
            <person name="Detter J.C."/>
            <person name="Glavina del Rio T."/>
            <person name="Hammon N."/>
            <person name="Israni S."/>
            <person name="Dalin E."/>
            <person name="Tice H."/>
            <person name="Pitluck S."/>
            <person name="Chain P."/>
            <person name="Malfatti S."/>
            <person name="Shin M."/>
            <person name="Vergez L."/>
            <person name="Schmutz J."/>
            <person name="Larimer F."/>
            <person name="Land M."/>
            <person name="Hauser L."/>
            <person name="Pelletier D.A."/>
            <person name="Kyrpides N."/>
            <person name="Kim E."/>
            <person name="Harwood C.S."/>
            <person name="Oda Y."/>
            <person name="Richardson P."/>
        </authorList>
    </citation>
    <scope>NUCLEOTIDE SEQUENCE [LARGE SCALE GENOMIC DNA]</scope>
    <source>
        <strain evidence="4">BisA53</strain>
    </source>
</reference>
<accession>Q07TE8</accession>
<dbReference type="SUPFAM" id="SSF53474">
    <property type="entry name" value="alpha/beta-Hydrolases"/>
    <property type="match status" value="1"/>
</dbReference>
<evidence type="ECO:0000313" key="4">
    <source>
        <dbReference type="EMBL" id="ABJ04786.1"/>
    </source>
</evidence>
<dbReference type="eggNOG" id="COG0596">
    <property type="taxonomic scope" value="Bacteria"/>
</dbReference>
<dbReference type="PANTHER" id="PTHR43433:SF5">
    <property type="entry name" value="AB HYDROLASE-1 DOMAIN-CONTAINING PROTEIN"/>
    <property type="match status" value="1"/>
</dbReference>
<dbReference type="ESTHER" id="rhop5-q07te8">
    <property type="family name" value="6_AlphaBeta_hydrolase"/>
</dbReference>
<dbReference type="InterPro" id="IPR050471">
    <property type="entry name" value="AB_hydrolase"/>
</dbReference>
<name>Q07TE8_RHOP5</name>
<evidence type="ECO:0000256" key="2">
    <source>
        <dbReference type="SAM" id="Phobius"/>
    </source>
</evidence>
<feature type="domain" description="AB hydrolase-1" evidence="3">
    <location>
        <begin position="108"/>
        <end position="206"/>
    </location>
</feature>
<proteinExistence type="predicted"/>
<keyword evidence="2" id="KW-0472">Membrane</keyword>
<dbReference type="STRING" id="316055.RPE_0830"/>
<dbReference type="InterPro" id="IPR029058">
    <property type="entry name" value="AB_hydrolase_fold"/>
</dbReference>
<dbReference type="AlphaFoldDB" id="Q07TE8"/>
<dbReference type="EMBL" id="CP000463">
    <property type="protein sequence ID" value="ABJ04786.1"/>
    <property type="molecule type" value="Genomic_DNA"/>
</dbReference>
<dbReference type="Pfam" id="PF00561">
    <property type="entry name" value="Abhydrolase_1"/>
    <property type="match status" value="1"/>
</dbReference>
<sequence length="329" mass="34722">MTGLETRRRRAAGRARRGARPLRRNDGPWISCYPNADSTFCKVIRMAKLAGIFVSMLVALLIGAGCAAADPVAPAGKQIGQDPQGRAIYQVEANGISIGYKLVGSGAPMVMIMGLGGTAENWPPQVIEALSKTYQLIVPDNRGMGHSSANDTVFSYPLFAADVIGLLDALGVKQSHVLGYSMGSTITQQLLLQYPDRFGKALIHATSTDGSNVAKALHGRVPADPIVARQVEATTHWKTPLEQLPAIPNQVMLVVGTADDVVGAESSKILASAIPGAWLVQFKGATHHLMYETPEGFVAAALTFFDTNETVTVKAQPGASVAPPSAARP</sequence>
<dbReference type="KEGG" id="rpe:RPE_0830"/>
<keyword evidence="4" id="KW-0378">Hydrolase</keyword>
<dbReference type="Gene3D" id="3.40.50.1820">
    <property type="entry name" value="alpha/beta hydrolase"/>
    <property type="match status" value="2"/>
</dbReference>
<evidence type="ECO:0000259" key="3">
    <source>
        <dbReference type="Pfam" id="PF00561"/>
    </source>
</evidence>
<feature type="transmembrane region" description="Helical" evidence="2">
    <location>
        <begin position="49"/>
        <end position="73"/>
    </location>
</feature>